<gene>
    <name evidence="2" type="ORF">HQ394_12470</name>
</gene>
<dbReference type="EMBL" id="CP053923">
    <property type="protein sequence ID" value="QNT69999.1"/>
    <property type="molecule type" value="Genomic_DNA"/>
</dbReference>
<feature type="compositionally biased region" description="Basic and acidic residues" evidence="1">
    <location>
        <begin position="28"/>
        <end position="42"/>
    </location>
</feature>
<reference evidence="2 3" key="1">
    <citation type="submission" date="2020-05" db="EMBL/GenBank/DDBJ databases">
        <title>Complete closed genome sequence of Defluviicoccus vanus.</title>
        <authorList>
            <person name="Bessarab I."/>
            <person name="Arumugam K."/>
            <person name="Maszenan A.M."/>
            <person name="Seviour R.J."/>
            <person name="Williams R.B."/>
        </authorList>
    </citation>
    <scope>NUCLEOTIDE SEQUENCE [LARGE SCALE GENOMIC DNA]</scope>
    <source>
        <strain evidence="2 3">Ben 114</strain>
    </source>
</reference>
<evidence type="ECO:0000313" key="2">
    <source>
        <dbReference type="EMBL" id="QNT69999.1"/>
    </source>
</evidence>
<dbReference type="AlphaFoldDB" id="A0A7H1N2R3"/>
<organism evidence="2 3">
    <name type="scientific">Defluviicoccus vanus</name>
    <dbReference type="NCBI Taxonomy" id="111831"/>
    <lineage>
        <taxon>Bacteria</taxon>
        <taxon>Pseudomonadati</taxon>
        <taxon>Pseudomonadota</taxon>
        <taxon>Alphaproteobacteria</taxon>
        <taxon>Rhodospirillales</taxon>
        <taxon>Rhodospirillaceae</taxon>
        <taxon>Defluviicoccus</taxon>
    </lineage>
</organism>
<name>A0A7H1N2R3_9PROT</name>
<dbReference type="KEGG" id="dvn:HQ394_12470"/>
<dbReference type="RefSeq" id="WP_190260510.1">
    <property type="nucleotide sequence ID" value="NZ_CP053923.1"/>
</dbReference>
<evidence type="ECO:0000256" key="1">
    <source>
        <dbReference type="SAM" id="MobiDB-lite"/>
    </source>
</evidence>
<keyword evidence="3" id="KW-1185">Reference proteome</keyword>
<evidence type="ECO:0000313" key="3">
    <source>
        <dbReference type="Proteomes" id="UP000516369"/>
    </source>
</evidence>
<dbReference type="Proteomes" id="UP000516369">
    <property type="component" value="Chromosome"/>
</dbReference>
<proteinExistence type="predicted"/>
<accession>A0A7H1N2R3</accession>
<sequence>MLQSMTRYDASDVEPLPFFAVVPDSFMDDWKGSRTDDDERSVSRFGEPTGRPPLASGDRWSF</sequence>
<protein>
    <submittedName>
        <fullName evidence="2">Uncharacterized protein</fullName>
    </submittedName>
</protein>
<feature type="region of interest" description="Disordered" evidence="1">
    <location>
        <begin position="28"/>
        <end position="62"/>
    </location>
</feature>